<dbReference type="OrthoDB" id="9798732at2"/>
<evidence type="ECO:0000313" key="3">
    <source>
        <dbReference type="Proteomes" id="UP000076023"/>
    </source>
</evidence>
<dbReference type="Proteomes" id="UP000076023">
    <property type="component" value="Unassembled WGS sequence"/>
</dbReference>
<dbReference type="RefSeq" id="WP_075079065.1">
    <property type="nucleotide sequence ID" value="NZ_BDCO01000002.1"/>
</dbReference>
<dbReference type="GO" id="GO:0046872">
    <property type="term" value="F:metal ion binding"/>
    <property type="evidence" value="ECO:0007669"/>
    <property type="project" value="InterPro"/>
</dbReference>
<gene>
    <name evidence="2" type="ORF">TSACC_21726</name>
</gene>
<evidence type="ECO:0000256" key="1">
    <source>
        <dbReference type="ARBA" id="ARBA00005260"/>
    </source>
</evidence>
<protein>
    <submittedName>
        <fullName evidence="2">DNA-binding transcriptional regulator, FrmR family</fullName>
    </submittedName>
</protein>
<comment type="similarity">
    <text evidence="1">Belongs to the FrmR/RcnR family.</text>
</comment>
<dbReference type="Gene3D" id="1.20.58.1000">
    <property type="entry name" value="Metal-sensitive repressor, helix protomer"/>
    <property type="match status" value="1"/>
</dbReference>
<dbReference type="GO" id="GO:0045892">
    <property type="term" value="P:negative regulation of DNA-templated transcription"/>
    <property type="evidence" value="ECO:0007669"/>
    <property type="project" value="UniProtKB-ARBA"/>
</dbReference>
<keyword evidence="3" id="KW-1185">Reference proteome</keyword>
<dbReference type="EMBL" id="BDCO01000002">
    <property type="protein sequence ID" value="GAT33312.1"/>
    <property type="molecule type" value="Genomic_DNA"/>
</dbReference>
<dbReference type="Pfam" id="PF02583">
    <property type="entry name" value="Trns_repr_metal"/>
    <property type="match status" value="1"/>
</dbReference>
<comment type="caution">
    <text evidence="2">The sequence shown here is derived from an EMBL/GenBank/DDBJ whole genome shotgun (WGS) entry which is preliminary data.</text>
</comment>
<dbReference type="STRING" id="690879.TSACC_21726"/>
<dbReference type="InterPro" id="IPR038390">
    <property type="entry name" value="Metal_Tscrpt_repr_sf"/>
</dbReference>
<name>A0A146G7H5_TERSA</name>
<dbReference type="FunCoup" id="A0A146G7H5">
    <property type="interactions" value="90"/>
</dbReference>
<dbReference type="PANTHER" id="PTHR33677:SF3">
    <property type="entry name" value="COPPER-SENSING TRANSCRIPTIONAL REPRESSOR RICR"/>
    <property type="match status" value="1"/>
</dbReference>
<dbReference type="InParanoid" id="A0A146G7H5"/>
<sequence length="95" mass="11005">MSNDLHHHPEDETKALKARLRRIVGQLNGIERMLEADRDCADVLMQLVSARKALKSLSERVVNIHMNHCIEGAQHPEEGKRRLRELLSVLERYVE</sequence>
<organism evidence="2 3">
    <name type="scientific">Terrimicrobium sacchariphilum</name>
    <dbReference type="NCBI Taxonomy" id="690879"/>
    <lineage>
        <taxon>Bacteria</taxon>
        <taxon>Pseudomonadati</taxon>
        <taxon>Verrucomicrobiota</taxon>
        <taxon>Terrimicrobiia</taxon>
        <taxon>Terrimicrobiales</taxon>
        <taxon>Terrimicrobiaceae</taxon>
        <taxon>Terrimicrobium</taxon>
    </lineage>
</organism>
<dbReference type="InterPro" id="IPR003735">
    <property type="entry name" value="Metal_Tscrpt_repr"/>
</dbReference>
<dbReference type="CDD" id="cd10148">
    <property type="entry name" value="CsoR-like_DUF156"/>
    <property type="match status" value="1"/>
</dbReference>
<proteinExistence type="inferred from homology"/>
<dbReference type="GO" id="GO:0003677">
    <property type="term" value="F:DNA binding"/>
    <property type="evidence" value="ECO:0007669"/>
    <property type="project" value="UniProtKB-KW"/>
</dbReference>
<reference evidence="3" key="1">
    <citation type="journal article" date="2017" name="Genome Announc.">
        <title>Draft Genome Sequence of Terrimicrobium sacchariphilum NM-5T, a Facultative Anaerobic Soil Bacterium of the Class Spartobacteria.</title>
        <authorList>
            <person name="Qiu Y.L."/>
            <person name="Tourlousse D.M."/>
            <person name="Matsuura N."/>
            <person name="Ohashi A."/>
            <person name="Sekiguchi Y."/>
        </authorList>
    </citation>
    <scope>NUCLEOTIDE SEQUENCE [LARGE SCALE GENOMIC DNA]</scope>
    <source>
        <strain evidence="3">NM-5</strain>
    </source>
</reference>
<dbReference type="AlphaFoldDB" id="A0A146G7H5"/>
<evidence type="ECO:0000313" key="2">
    <source>
        <dbReference type="EMBL" id="GAT33312.1"/>
    </source>
</evidence>
<keyword evidence="2" id="KW-0238">DNA-binding</keyword>
<dbReference type="PANTHER" id="PTHR33677">
    <property type="entry name" value="TRANSCRIPTIONAL REPRESSOR FRMR-RELATED"/>
    <property type="match status" value="1"/>
</dbReference>
<accession>A0A146G7H5</accession>